<dbReference type="CDD" id="cd03768">
    <property type="entry name" value="SR_ResInv"/>
    <property type="match status" value="1"/>
</dbReference>
<dbReference type="SUPFAM" id="SSF46689">
    <property type="entry name" value="Homeodomain-like"/>
    <property type="match status" value="1"/>
</dbReference>
<evidence type="ECO:0000313" key="8">
    <source>
        <dbReference type="Proteomes" id="UP000674425"/>
    </source>
</evidence>
<keyword evidence="4" id="KW-0233">DNA recombination</keyword>
<dbReference type="SUPFAM" id="SSF53041">
    <property type="entry name" value="Resolvase-like"/>
    <property type="match status" value="1"/>
</dbReference>
<keyword evidence="8" id="KW-1185">Reference proteome</keyword>
<gene>
    <name evidence="7" type="ORF">R69658_05436</name>
</gene>
<evidence type="ECO:0000313" key="7">
    <source>
        <dbReference type="EMBL" id="CAE6811715.1"/>
    </source>
</evidence>
<dbReference type="InterPro" id="IPR009057">
    <property type="entry name" value="Homeodomain-like_sf"/>
</dbReference>
<evidence type="ECO:0000256" key="2">
    <source>
        <dbReference type="ARBA" id="ARBA00022908"/>
    </source>
</evidence>
<dbReference type="InterPro" id="IPR050639">
    <property type="entry name" value="SSR_resolvase"/>
</dbReference>
<dbReference type="InterPro" id="IPR006118">
    <property type="entry name" value="Recombinase_CS"/>
</dbReference>
<evidence type="ECO:0000259" key="6">
    <source>
        <dbReference type="PROSITE" id="PS51736"/>
    </source>
</evidence>
<dbReference type="InterPro" id="IPR006120">
    <property type="entry name" value="Resolvase_HTH_dom"/>
</dbReference>
<feature type="active site" description="O-(5'-phospho-DNA)-serine intermediate" evidence="5">
    <location>
        <position position="16"/>
    </location>
</feature>
<comment type="similarity">
    <text evidence="1">Belongs to the site-specific recombinase resolvase family.</text>
</comment>
<dbReference type="InterPro" id="IPR006119">
    <property type="entry name" value="Resolv_N"/>
</dbReference>
<evidence type="ECO:0000256" key="1">
    <source>
        <dbReference type="ARBA" id="ARBA00009913"/>
    </source>
</evidence>
<dbReference type="PANTHER" id="PTHR30461:SF2">
    <property type="entry name" value="SERINE RECOMBINASE PINE-RELATED"/>
    <property type="match status" value="1"/>
</dbReference>
<sequence length="197" mass="21394">MSGFQMSRVFAYCRVSTADQTTENQRREIESAGFAIDRRRVIEEAISGSVAANERPGFAKLLDRLEPGDVLVVTKLDRLGRNAMDVRATVEQLAGVDVRVHCLALGGVDLTSAAGRMTMQVISAVAEFERDLLIERTQSGLRRAKAEGKVFGRPSALSAEERQAVLGRLDAGASVAALAKEFATSRQTIMRIRSARA</sequence>
<dbReference type="EMBL" id="CAJNAU010000063">
    <property type="protein sequence ID" value="CAE6811715.1"/>
    <property type="molecule type" value="Genomic_DNA"/>
</dbReference>
<protein>
    <submittedName>
        <fullName evidence="7">Tn3 family transposase ISYps3</fullName>
    </submittedName>
</protein>
<proteinExistence type="inferred from homology"/>
<dbReference type="Proteomes" id="UP000674425">
    <property type="component" value="Unassembled WGS sequence"/>
</dbReference>
<keyword evidence="2" id="KW-0229">DNA integration</keyword>
<dbReference type="PROSITE" id="PS00397">
    <property type="entry name" value="RECOMBINASES_1"/>
    <property type="match status" value="1"/>
</dbReference>
<accession>A0ABM8SIJ6</accession>
<organism evidence="7 8">
    <name type="scientific">Paraburkholderia aspalathi</name>
    <dbReference type="NCBI Taxonomy" id="1324617"/>
    <lineage>
        <taxon>Bacteria</taxon>
        <taxon>Pseudomonadati</taxon>
        <taxon>Pseudomonadota</taxon>
        <taxon>Betaproteobacteria</taxon>
        <taxon>Burkholderiales</taxon>
        <taxon>Burkholderiaceae</taxon>
        <taxon>Paraburkholderia</taxon>
    </lineage>
</organism>
<dbReference type="SMART" id="SM00857">
    <property type="entry name" value="Resolvase"/>
    <property type="match status" value="1"/>
</dbReference>
<feature type="domain" description="Resolvase/invertase-type recombinase catalytic" evidence="6">
    <location>
        <begin position="8"/>
        <end position="148"/>
    </location>
</feature>
<dbReference type="PANTHER" id="PTHR30461">
    <property type="entry name" value="DNA-INVERTASE FROM LAMBDOID PROPHAGE"/>
    <property type="match status" value="1"/>
</dbReference>
<evidence type="ECO:0000256" key="3">
    <source>
        <dbReference type="ARBA" id="ARBA00023125"/>
    </source>
</evidence>
<dbReference type="PROSITE" id="PS00398">
    <property type="entry name" value="RECOMBINASES_2"/>
    <property type="match status" value="1"/>
</dbReference>
<name>A0ABM8SIJ6_9BURK</name>
<evidence type="ECO:0000256" key="4">
    <source>
        <dbReference type="ARBA" id="ARBA00023172"/>
    </source>
</evidence>
<dbReference type="Gene3D" id="3.40.50.1390">
    <property type="entry name" value="Resolvase, N-terminal catalytic domain"/>
    <property type="match status" value="1"/>
</dbReference>
<reference evidence="7 8" key="1">
    <citation type="submission" date="2021-02" db="EMBL/GenBank/DDBJ databases">
        <authorList>
            <person name="Vanwijnsberghe S."/>
        </authorList>
    </citation>
    <scope>NUCLEOTIDE SEQUENCE [LARGE SCALE GENOMIC DNA]</scope>
    <source>
        <strain evidence="7 8">R-69658</strain>
    </source>
</reference>
<dbReference type="PROSITE" id="PS51736">
    <property type="entry name" value="RECOMBINASES_3"/>
    <property type="match status" value="1"/>
</dbReference>
<dbReference type="Pfam" id="PF00239">
    <property type="entry name" value="Resolvase"/>
    <property type="match status" value="1"/>
</dbReference>
<evidence type="ECO:0000256" key="5">
    <source>
        <dbReference type="PROSITE-ProRule" id="PRU10137"/>
    </source>
</evidence>
<comment type="caution">
    <text evidence="7">The sequence shown here is derived from an EMBL/GenBank/DDBJ whole genome shotgun (WGS) entry which is preliminary data.</text>
</comment>
<dbReference type="Pfam" id="PF02796">
    <property type="entry name" value="HTH_7"/>
    <property type="match status" value="1"/>
</dbReference>
<dbReference type="InterPro" id="IPR036162">
    <property type="entry name" value="Resolvase-like_N_sf"/>
</dbReference>
<dbReference type="CDD" id="cd00569">
    <property type="entry name" value="HTH_Hin_like"/>
    <property type="match status" value="1"/>
</dbReference>
<keyword evidence="3" id="KW-0238">DNA-binding</keyword>